<comment type="caution">
    <text evidence="1">The sequence shown here is derived from an EMBL/GenBank/DDBJ whole genome shotgun (WGS) entry which is preliminary data.</text>
</comment>
<dbReference type="InterPro" id="IPR029044">
    <property type="entry name" value="Nucleotide-diphossugar_trans"/>
</dbReference>
<evidence type="ECO:0000313" key="2">
    <source>
        <dbReference type="Proteomes" id="UP000827724"/>
    </source>
</evidence>
<dbReference type="InterPro" id="IPR008441">
    <property type="entry name" value="AfumC-like_glycosyl_Trfase"/>
</dbReference>
<name>A0A9P8QDM9_9HYPO</name>
<dbReference type="OrthoDB" id="409543at2759"/>
<sequence>MSPSATEIGSSQAENAPLGLRLIPRERLDSRSDAEIAQVFQQKQPVTSDKNIWAFWHSGFNNMPAWLKRNAIDWVRRQGPEWVVHVLDDVPGSPTNVRNYLEPELLSDAFIQGTMDGIYKGTHSGDLVRLALLWKYGGVWIDIGAILLRSIEDICWREIEDPNTPYEIGTFLMMGFMTNGFIACKKGNPFIKRWHDEYLKLWEGGATNATGFHKNPKFKGKALFDSPHQNITVGEIVDYSAHLICLFVLQELVEEGWNGPEYYLNHIHFTNGNQEMFLFHSFFNWDGTKEFELLNRKRTGEGVVQDEQWREAEDVINKTLAGSSLIKLSHGPKNFWESTLAGYWDMGENAEAHNAPGTFAAYLREGSVKYEQTRKLLSLKMKSIGTDIKKESLSVFQKD</sequence>
<accession>A0A9P8QDM9</accession>
<gene>
    <name evidence="1" type="ORF">Trco_007990</name>
</gene>
<evidence type="ECO:0000313" key="1">
    <source>
        <dbReference type="EMBL" id="KAH6603215.1"/>
    </source>
</evidence>
<keyword evidence="2" id="KW-1185">Reference proteome</keyword>
<organism evidence="1 2">
    <name type="scientific">Trichoderma cornu-damae</name>
    <dbReference type="NCBI Taxonomy" id="654480"/>
    <lineage>
        <taxon>Eukaryota</taxon>
        <taxon>Fungi</taxon>
        <taxon>Dikarya</taxon>
        <taxon>Ascomycota</taxon>
        <taxon>Pezizomycotina</taxon>
        <taxon>Sordariomycetes</taxon>
        <taxon>Hypocreomycetidae</taxon>
        <taxon>Hypocreales</taxon>
        <taxon>Hypocreaceae</taxon>
        <taxon>Trichoderma</taxon>
    </lineage>
</organism>
<reference evidence="1" key="1">
    <citation type="submission" date="2021-08" db="EMBL/GenBank/DDBJ databases">
        <title>Chromosome-Level Trichoderma cornu-damae using Hi-C Data.</title>
        <authorList>
            <person name="Kim C.S."/>
        </authorList>
    </citation>
    <scope>NUCLEOTIDE SEQUENCE</scope>
    <source>
        <strain evidence="1">KA19-0412C</strain>
    </source>
</reference>
<dbReference type="AlphaFoldDB" id="A0A9P8QDM9"/>
<dbReference type="Pfam" id="PF05704">
    <property type="entry name" value="Caps_synth"/>
    <property type="match status" value="1"/>
</dbReference>
<proteinExistence type="predicted"/>
<dbReference type="SUPFAM" id="SSF53448">
    <property type="entry name" value="Nucleotide-diphospho-sugar transferases"/>
    <property type="match status" value="1"/>
</dbReference>
<dbReference type="EMBL" id="JAIWOZ010000007">
    <property type="protein sequence ID" value="KAH6603215.1"/>
    <property type="molecule type" value="Genomic_DNA"/>
</dbReference>
<protein>
    <submittedName>
        <fullName evidence="1">Glycosyltransferase</fullName>
    </submittedName>
</protein>
<dbReference type="GO" id="GO:0016757">
    <property type="term" value="F:glycosyltransferase activity"/>
    <property type="evidence" value="ECO:0007669"/>
    <property type="project" value="InterPro"/>
</dbReference>
<dbReference type="Proteomes" id="UP000827724">
    <property type="component" value="Unassembled WGS sequence"/>
</dbReference>
<dbReference type="Gene3D" id="3.90.550.20">
    <property type="match status" value="1"/>
</dbReference>